<dbReference type="AlphaFoldDB" id="A0A4P9XLA8"/>
<proteinExistence type="predicted"/>
<keyword evidence="2" id="KW-0812">Transmembrane</keyword>
<organism evidence="3 4">
    <name type="scientific">Thamnocephalis sphaerospora</name>
    <dbReference type="NCBI Taxonomy" id="78915"/>
    <lineage>
        <taxon>Eukaryota</taxon>
        <taxon>Fungi</taxon>
        <taxon>Fungi incertae sedis</taxon>
        <taxon>Zoopagomycota</taxon>
        <taxon>Zoopagomycotina</taxon>
        <taxon>Zoopagomycetes</taxon>
        <taxon>Zoopagales</taxon>
        <taxon>Sigmoideomycetaceae</taxon>
        <taxon>Thamnocephalis</taxon>
    </lineage>
</organism>
<keyword evidence="4" id="KW-1185">Reference proteome</keyword>
<accession>A0A4P9XLA8</accession>
<feature type="compositionally biased region" description="Basic and acidic residues" evidence="1">
    <location>
        <begin position="38"/>
        <end position="53"/>
    </location>
</feature>
<evidence type="ECO:0000256" key="1">
    <source>
        <dbReference type="SAM" id="MobiDB-lite"/>
    </source>
</evidence>
<sequence>DADGNVWRRLHPDSLNDDNDNVGPVVLVRTREEELARQQAEAERAARSARGEETKDDVDVESDRGKLFGLNGMIRMWQSLDDASEEELRASLSLWRVDAFHCFLGLILVGIVGFLQALFGPVVFAPTTIFGGARRRGGGRGDSVDSWQLVILAMVVVGVVCALWTIYKSVRQVSQRNLDRLGAHILDVQEAPVQA</sequence>
<feature type="region of interest" description="Disordered" evidence="1">
    <location>
        <begin position="1"/>
        <end position="22"/>
    </location>
</feature>
<feature type="transmembrane region" description="Helical" evidence="2">
    <location>
        <begin position="146"/>
        <end position="167"/>
    </location>
</feature>
<reference evidence="4" key="1">
    <citation type="journal article" date="2018" name="Nat. Microbiol.">
        <title>Leveraging single-cell genomics to expand the fungal tree of life.</title>
        <authorList>
            <person name="Ahrendt S.R."/>
            <person name="Quandt C.A."/>
            <person name="Ciobanu D."/>
            <person name="Clum A."/>
            <person name="Salamov A."/>
            <person name="Andreopoulos B."/>
            <person name="Cheng J.F."/>
            <person name="Woyke T."/>
            <person name="Pelin A."/>
            <person name="Henrissat B."/>
            <person name="Reynolds N.K."/>
            <person name="Benny G.L."/>
            <person name="Smith M.E."/>
            <person name="James T.Y."/>
            <person name="Grigoriev I.V."/>
        </authorList>
    </citation>
    <scope>NUCLEOTIDE SEQUENCE [LARGE SCALE GENOMIC DNA]</scope>
    <source>
        <strain evidence="4">RSA 1356</strain>
    </source>
</reference>
<gene>
    <name evidence="3" type="ORF">THASP1DRAFT_31610</name>
</gene>
<keyword evidence="2" id="KW-1133">Transmembrane helix</keyword>
<keyword evidence="2" id="KW-0472">Membrane</keyword>
<dbReference type="STRING" id="78915.A0A4P9XLA8"/>
<dbReference type="EMBL" id="KZ992856">
    <property type="protein sequence ID" value="RKP06582.1"/>
    <property type="molecule type" value="Genomic_DNA"/>
</dbReference>
<feature type="transmembrane region" description="Helical" evidence="2">
    <location>
        <begin position="99"/>
        <end position="126"/>
    </location>
</feature>
<evidence type="ECO:0000313" key="4">
    <source>
        <dbReference type="Proteomes" id="UP000271241"/>
    </source>
</evidence>
<protein>
    <submittedName>
        <fullName evidence="3">Uncharacterized protein</fullName>
    </submittedName>
</protein>
<dbReference type="Proteomes" id="UP000271241">
    <property type="component" value="Unassembled WGS sequence"/>
</dbReference>
<feature type="non-terminal residue" evidence="3">
    <location>
        <position position="1"/>
    </location>
</feature>
<evidence type="ECO:0000313" key="3">
    <source>
        <dbReference type="EMBL" id="RKP06582.1"/>
    </source>
</evidence>
<feature type="region of interest" description="Disordered" evidence="1">
    <location>
        <begin position="38"/>
        <end position="58"/>
    </location>
</feature>
<name>A0A4P9XLA8_9FUNG</name>
<evidence type="ECO:0000256" key="2">
    <source>
        <dbReference type="SAM" id="Phobius"/>
    </source>
</evidence>